<dbReference type="Proteomes" id="UP001164250">
    <property type="component" value="Chromosome 11"/>
</dbReference>
<comment type="caution">
    <text evidence="1">The sequence shown here is derived from an EMBL/GenBank/DDBJ whole genome shotgun (WGS) entry which is preliminary data.</text>
</comment>
<sequence>MASKQSQPFSVTRQAPKLIVPTSRHRMKNNPSSAMKGKDPVKVIREALSKALVFYYPFAGRLREGDNRKLLVDCNGEGILFVEADANVSLDQLGPEIQPPFICLDELLYVVPGSDGIIGCPLLSIQNVEDSFLHYAGTTLYAMHTV</sequence>
<accession>A0ACC1AD80</accession>
<reference evidence="2" key="1">
    <citation type="journal article" date="2023" name="G3 (Bethesda)">
        <title>Genome assembly and association tests identify interacting loci associated with vigor, precocity, and sex in interspecific pistachio rootstocks.</title>
        <authorList>
            <person name="Palmer W."/>
            <person name="Jacygrad E."/>
            <person name="Sagayaradj S."/>
            <person name="Cavanaugh K."/>
            <person name="Han R."/>
            <person name="Bertier L."/>
            <person name="Beede B."/>
            <person name="Kafkas S."/>
            <person name="Golino D."/>
            <person name="Preece J."/>
            <person name="Michelmore R."/>
        </authorList>
    </citation>
    <scope>NUCLEOTIDE SEQUENCE [LARGE SCALE GENOMIC DNA]</scope>
</reference>
<proteinExistence type="predicted"/>
<protein>
    <submittedName>
        <fullName evidence="1">Uncharacterized protein</fullName>
    </submittedName>
</protein>
<name>A0ACC1AD80_9ROSI</name>
<evidence type="ECO:0000313" key="2">
    <source>
        <dbReference type="Proteomes" id="UP001164250"/>
    </source>
</evidence>
<evidence type="ECO:0000313" key="1">
    <source>
        <dbReference type="EMBL" id="KAJ0084992.1"/>
    </source>
</evidence>
<gene>
    <name evidence="1" type="ORF">Patl1_29402</name>
</gene>
<keyword evidence="2" id="KW-1185">Reference proteome</keyword>
<dbReference type="EMBL" id="CM047907">
    <property type="protein sequence ID" value="KAJ0084992.1"/>
    <property type="molecule type" value="Genomic_DNA"/>
</dbReference>
<organism evidence="1 2">
    <name type="scientific">Pistacia atlantica</name>
    <dbReference type="NCBI Taxonomy" id="434234"/>
    <lineage>
        <taxon>Eukaryota</taxon>
        <taxon>Viridiplantae</taxon>
        <taxon>Streptophyta</taxon>
        <taxon>Embryophyta</taxon>
        <taxon>Tracheophyta</taxon>
        <taxon>Spermatophyta</taxon>
        <taxon>Magnoliopsida</taxon>
        <taxon>eudicotyledons</taxon>
        <taxon>Gunneridae</taxon>
        <taxon>Pentapetalae</taxon>
        <taxon>rosids</taxon>
        <taxon>malvids</taxon>
        <taxon>Sapindales</taxon>
        <taxon>Anacardiaceae</taxon>
        <taxon>Pistacia</taxon>
    </lineage>
</organism>